<evidence type="ECO:0000313" key="4">
    <source>
        <dbReference type="Proteomes" id="UP000562929"/>
    </source>
</evidence>
<dbReference type="InterPro" id="IPR022137">
    <property type="entry name" value="Znf_prot_DUF3669"/>
</dbReference>
<dbReference type="EMBL" id="JAACLJ010000004">
    <property type="protein sequence ID" value="KAF4587648.1"/>
    <property type="molecule type" value="Genomic_DNA"/>
</dbReference>
<evidence type="ECO:0000256" key="1">
    <source>
        <dbReference type="SAM" id="MobiDB-lite"/>
    </source>
</evidence>
<feature type="compositionally biased region" description="Acidic residues" evidence="1">
    <location>
        <begin position="411"/>
        <end position="438"/>
    </location>
</feature>
<organism evidence="3 4">
    <name type="scientific">Ophiocordyceps camponoti-floridani</name>
    <dbReference type="NCBI Taxonomy" id="2030778"/>
    <lineage>
        <taxon>Eukaryota</taxon>
        <taxon>Fungi</taxon>
        <taxon>Dikarya</taxon>
        <taxon>Ascomycota</taxon>
        <taxon>Pezizomycotina</taxon>
        <taxon>Sordariomycetes</taxon>
        <taxon>Hypocreomycetidae</taxon>
        <taxon>Hypocreales</taxon>
        <taxon>Ophiocordycipitaceae</taxon>
        <taxon>Ophiocordyceps</taxon>
    </lineage>
</organism>
<dbReference type="Proteomes" id="UP000562929">
    <property type="component" value="Unassembled WGS sequence"/>
</dbReference>
<protein>
    <recommendedName>
        <fullName evidence="2">DUF3669 domain-containing protein</fullName>
    </recommendedName>
</protein>
<dbReference type="Pfam" id="PF12417">
    <property type="entry name" value="DUF3669"/>
    <property type="match status" value="1"/>
</dbReference>
<sequence length="445" mass="49307">MSHVEEANSLLESLHLLSDMPEAEAEAILQRTLSTQRVPATQSAFARRMNEERNLLNVIGRGTCGTVFEVPGEPIVIKIAGADGTASLWKDFILTNRAHEAVASCISLLRTIFPKDLQVPAVPAMLEFHKADNAGFWTVETAARFRSQDRTHINKPALIAGRIPPMPVDARLALIRKFVPEAQRKAMADDARNDACLVRPYMGANAPVNWATDSLENFPLHLNHMRALNLGMADLAREMGIGLAIMHWAALIDGSDVEFVLGTSITMPSVPHALLASGPANVFSDDLWKRTTHLYMLDFDKADEISLDWPSQQIIDRLVAGVEGNDRYYPRPELDAGLWGIFSRAYRRAADAIVPITVASRRFGRGGRGGDQKAKLLRLPRLFLSEWERVMEENAAWNPEEAIAFESGQDQQEEDEGWGSDDVFDDYGDSEEASEDEDSKDKNGG</sequence>
<feature type="region of interest" description="Disordered" evidence="1">
    <location>
        <begin position="398"/>
        <end position="445"/>
    </location>
</feature>
<dbReference type="OrthoDB" id="2993351at2759"/>
<gene>
    <name evidence="3" type="ORF">GQ602_004341</name>
</gene>
<dbReference type="PANTHER" id="PTHR40780">
    <property type="entry name" value="DUF3669 DOMAIN-CONTAINING PROTEIN"/>
    <property type="match status" value="1"/>
</dbReference>
<dbReference type="PANTHER" id="PTHR40780:SF2">
    <property type="entry name" value="DUF3669 DOMAIN-CONTAINING PROTEIN"/>
    <property type="match status" value="1"/>
</dbReference>
<reference evidence="3 4" key="1">
    <citation type="journal article" date="2020" name="G3 (Bethesda)">
        <title>Genetic Underpinnings of Host Manipulation by Ophiocordyceps as Revealed by Comparative Transcriptomics.</title>
        <authorList>
            <person name="Will I."/>
            <person name="Das B."/>
            <person name="Trinh T."/>
            <person name="Brachmann A."/>
            <person name="Ohm R.A."/>
            <person name="de Bekker C."/>
        </authorList>
    </citation>
    <scope>NUCLEOTIDE SEQUENCE [LARGE SCALE GENOMIC DNA]</scope>
    <source>
        <strain evidence="3 4">EC05</strain>
    </source>
</reference>
<evidence type="ECO:0000313" key="3">
    <source>
        <dbReference type="EMBL" id="KAF4587648.1"/>
    </source>
</evidence>
<comment type="caution">
    <text evidence="3">The sequence shown here is derived from an EMBL/GenBank/DDBJ whole genome shotgun (WGS) entry which is preliminary data.</text>
</comment>
<evidence type="ECO:0000259" key="2">
    <source>
        <dbReference type="Pfam" id="PF12417"/>
    </source>
</evidence>
<dbReference type="AlphaFoldDB" id="A0A8H4VDN9"/>
<keyword evidence="4" id="KW-1185">Reference proteome</keyword>
<feature type="domain" description="DUF3669" evidence="2">
    <location>
        <begin position="294"/>
        <end position="354"/>
    </location>
</feature>
<name>A0A8H4VDN9_9HYPO</name>
<accession>A0A8H4VDN9</accession>
<proteinExistence type="predicted"/>